<keyword evidence="4" id="KW-1185">Reference proteome</keyword>
<dbReference type="SUPFAM" id="SSF53474">
    <property type="entry name" value="alpha/beta-Hydrolases"/>
    <property type="match status" value="2"/>
</dbReference>
<dbReference type="EMBL" id="CP073347">
    <property type="protein sequence ID" value="UTW12539.1"/>
    <property type="molecule type" value="Genomic_DNA"/>
</dbReference>
<feature type="domain" description="AB hydrolase-1" evidence="2">
    <location>
        <begin position="18"/>
        <end position="144"/>
    </location>
</feature>
<dbReference type="InterPro" id="IPR000073">
    <property type="entry name" value="AB_hydrolase_1"/>
</dbReference>
<reference evidence="3" key="1">
    <citation type="submission" date="2021-04" db="EMBL/GenBank/DDBJ databases">
        <title>Oceanospirillales bacteria with DddD are important DMSP degraders in coastal seawater.</title>
        <authorList>
            <person name="Liu J."/>
        </authorList>
    </citation>
    <scope>NUCLEOTIDE SEQUENCE</scope>
    <source>
        <strain evidence="3">D13-1</strain>
    </source>
</reference>
<evidence type="ECO:0000313" key="4">
    <source>
        <dbReference type="Proteomes" id="UP001058461"/>
    </source>
</evidence>
<evidence type="ECO:0000256" key="1">
    <source>
        <dbReference type="SAM" id="Phobius"/>
    </source>
</evidence>
<protein>
    <recommendedName>
        <fullName evidence="2">AB hydrolase-1 domain-containing protein</fullName>
    </recommendedName>
</protein>
<dbReference type="Gene3D" id="3.40.50.1820">
    <property type="entry name" value="alpha/beta hydrolase"/>
    <property type="match status" value="1"/>
</dbReference>
<name>A0ABY5HKR3_9GAMM</name>
<feature type="transmembrane region" description="Helical" evidence="1">
    <location>
        <begin position="549"/>
        <end position="566"/>
    </location>
</feature>
<proteinExistence type="predicted"/>
<keyword evidence="1" id="KW-1133">Transmembrane helix</keyword>
<keyword evidence="1" id="KW-0812">Transmembrane</keyword>
<accession>A0ABY5HKR3</accession>
<evidence type="ECO:0000313" key="3">
    <source>
        <dbReference type="EMBL" id="UTW12539.1"/>
    </source>
</evidence>
<dbReference type="Pfam" id="PF12697">
    <property type="entry name" value="Abhydrolase_6"/>
    <property type="match status" value="1"/>
</dbReference>
<gene>
    <name evidence="3" type="ORF">KDW95_02305</name>
</gene>
<dbReference type="Proteomes" id="UP001058461">
    <property type="component" value="Chromosome"/>
</dbReference>
<dbReference type="InterPro" id="IPR029058">
    <property type="entry name" value="AB_hydrolase_fold"/>
</dbReference>
<evidence type="ECO:0000259" key="2">
    <source>
        <dbReference type="Pfam" id="PF12697"/>
    </source>
</evidence>
<organism evidence="3 4">
    <name type="scientific">Marinobacterium rhizophilum</name>
    <dbReference type="NCBI Taxonomy" id="420402"/>
    <lineage>
        <taxon>Bacteria</taxon>
        <taxon>Pseudomonadati</taxon>
        <taxon>Pseudomonadota</taxon>
        <taxon>Gammaproteobacteria</taxon>
        <taxon>Oceanospirillales</taxon>
        <taxon>Oceanospirillaceae</taxon>
        <taxon>Marinobacterium</taxon>
    </lineage>
</organism>
<sequence length="569" mass="63785">MKKPVPVFERRGDSRELVVLLHAYSQSRQHLHALRSRVAASKPDADILIPDLPLGLFSFADCSEVIADLLRRIDRCWEEGGPYESLVLVGHSMGALLARKLYVCACGENPQAPFDERLYSLEPRPWASSVQRLILLAGMNRGWAINHHLSLLNAVLWTLGVLTGRLLSLFRPGKPIILSIQRGAIFITELRLQWLLMRRRANEKGAGGALTIQLLGSIDDMVSPGDNIDLISGRDFVYLDVPHSGHANVIEMDDSAKGHERAAVFERALLADRETLEAEQALPADNAAGEPQPDVTDVIFVIHGIRDAGYWTHKVARRVREKGKRCGRIVATETSSYGYFPMLRFVLSEERRIKTQWFMDQYVEASALYPNARFSFIGHSNGTYLLASALRDYRCCRFDRVVFAGSVVRRQYDWDRYIANGQVRRVANYVASADWVVAFFPKALQTLGLQDLGSAGHDGFHSPAVSQVTYVRGAHSAALNEDNWDAIADFILGDDEAHASEPLIRRHRSPLVWLPGLLAPLIWLLLAALLATIGYAITLTHSDWGWAQWQTTLLFVGYIMLVWTVLTRL</sequence>
<dbReference type="RefSeq" id="WP_255854630.1">
    <property type="nucleotide sequence ID" value="NZ_CP073347.1"/>
</dbReference>
<feature type="transmembrane region" description="Helical" evidence="1">
    <location>
        <begin position="511"/>
        <end position="537"/>
    </location>
</feature>
<keyword evidence="1" id="KW-0472">Membrane</keyword>